<name>A0A1I5BPQ2_9FLAO</name>
<dbReference type="SUPFAM" id="SSF56601">
    <property type="entry name" value="beta-lactamase/transpeptidase-like"/>
    <property type="match status" value="1"/>
</dbReference>
<evidence type="ECO:0000313" key="3">
    <source>
        <dbReference type="EMBL" id="SFN76639.1"/>
    </source>
</evidence>
<feature type="signal peptide" evidence="1">
    <location>
        <begin position="1"/>
        <end position="21"/>
    </location>
</feature>
<dbReference type="STRING" id="649333.SAMN04487989_103278"/>
<dbReference type="Pfam" id="PF00144">
    <property type="entry name" value="Beta-lactamase"/>
    <property type="match status" value="1"/>
</dbReference>
<evidence type="ECO:0000259" key="2">
    <source>
        <dbReference type="Pfam" id="PF00144"/>
    </source>
</evidence>
<feature type="domain" description="Beta-lactamase-related" evidence="2">
    <location>
        <begin position="58"/>
        <end position="349"/>
    </location>
</feature>
<dbReference type="Proteomes" id="UP000198705">
    <property type="component" value="Unassembled WGS sequence"/>
</dbReference>
<dbReference type="EMBL" id="FOVN01000003">
    <property type="protein sequence ID" value="SFN76639.1"/>
    <property type="molecule type" value="Genomic_DNA"/>
</dbReference>
<accession>A0A1I5BPQ2</accession>
<dbReference type="PANTHER" id="PTHR46825:SF9">
    <property type="entry name" value="BETA-LACTAMASE-RELATED DOMAIN-CONTAINING PROTEIN"/>
    <property type="match status" value="1"/>
</dbReference>
<dbReference type="OrthoDB" id="9793489at2"/>
<reference evidence="4" key="1">
    <citation type="submission" date="2016-10" db="EMBL/GenBank/DDBJ databases">
        <authorList>
            <person name="Varghese N."/>
            <person name="Submissions S."/>
        </authorList>
    </citation>
    <scope>NUCLEOTIDE SEQUENCE [LARGE SCALE GENOMIC DNA]</scope>
    <source>
        <strain evidence="4">DSM 23925</strain>
    </source>
</reference>
<protein>
    <submittedName>
        <fullName evidence="3">D-alanyl-D-alanine carboxypeptidase</fullName>
    </submittedName>
</protein>
<keyword evidence="1" id="KW-0732">Signal</keyword>
<organism evidence="3 4">
    <name type="scientific">Bizionia echini</name>
    <dbReference type="NCBI Taxonomy" id="649333"/>
    <lineage>
        <taxon>Bacteria</taxon>
        <taxon>Pseudomonadati</taxon>
        <taxon>Bacteroidota</taxon>
        <taxon>Flavobacteriia</taxon>
        <taxon>Flavobacteriales</taxon>
        <taxon>Flavobacteriaceae</taxon>
        <taxon>Bizionia</taxon>
    </lineage>
</organism>
<keyword evidence="3" id="KW-0645">Protease</keyword>
<keyword evidence="4" id="KW-1185">Reference proteome</keyword>
<dbReference type="PANTHER" id="PTHR46825">
    <property type="entry name" value="D-ALANYL-D-ALANINE-CARBOXYPEPTIDASE/ENDOPEPTIDASE AMPH"/>
    <property type="match status" value="1"/>
</dbReference>
<dbReference type="InterPro" id="IPR012338">
    <property type="entry name" value="Beta-lactam/transpept-like"/>
</dbReference>
<keyword evidence="3" id="KW-0121">Carboxypeptidase</keyword>
<dbReference type="Gene3D" id="3.40.710.10">
    <property type="entry name" value="DD-peptidase/beta-lactamase superfamily"/>
    <property type="match status" value="1"/>
</dbReference>
<dbReference type="InterPro" id="IPR050491">
    <property type="entry name" value="AmpC-like"/>
</dbReference>
<sequence length="371" mass="41915">MKKIFKPILLGFLFLPSLVYTQSIETKFQAIIDSVYASNQTSIGIMVSVESPERNISWSGAIGYSNLTPKTKLEPDQPALIASNTKTYVSATILKLVENGKLSINQPIKDLLTARTSHLFIQGGYNVDAIQVKHLLSHTSGIVDYANQAYMDFINANKTYRWTRDEQLEWAINIGPPLGKPETVFSYSDTNYLLLTEIIENITKQSFYTAMRALLQYESLGFNNTWFPTLEDQPEGTKPLAHQYWQEYNWNSTKLDNSVDLFGGGGIACTTHDLASFAYKLFNNSIIKDTSVLNLIYTKIPIKNSEPSHYYFGLSAYTYNGLHAYGHGGFWGTRVLYFPKLKTSIAVYVLERDKRGLINEIIEDMIGLLNN</sequence>
<evidence type="ECO:0000256" key="1">
    <source>
        <dbReference type="SAM" id="SignalP"/>
    </source>
</evidence>
<dbReference type="RefSeq" id="WP_092208132.1">
    <property type="nucleotide sequence ID" value="NZ_FOVN01000003.1"/>
</dbReference>
<feature type="chain" id="PRO_5011682065" evidence="1">
    <location>
        <begin position="22"/>
        <end position="371"/>
    </location>
</feature>
<gene>
    <name evidence="3" type="ORF">SAMN04487989_103278</name>
</gene>
<dbReference type="InterPro" id="IPR001466">
    <property type="entry name" value="Beta-lactam-related"/>
</dbReference>
<dbReference type="GO" id="GO:0004180">
    <property type="term" value="F:carboxypeptidase activity"/>
    <property type="evidence" value="ECO:0007669"/>
    <property type="project" value="UniProtKB-KW"/>
</dbReference>
<proteinExistence type="predicted"/>
<keyword evidence="3" id="KW-0378">Hydrolase</keyword>
<evidence type="ECO:0000313" key="4">
    <source>
        <dbReference type="Proteomes" id="UP000198705"/>
    </source>
</evidence>
<dbReference type="AlphaFoldDB" id="A0A1I5BPQ2"/>